<reference evidence="2 3" key="1">
    <citation type="submission" date="2019-01" db="EMBL/GenBank/DDBJ databases">
        <title>Sequencing of cultivated peanut Arachis hypogaea provides insights into genome evolution and oil improvement.</title>
        <authorList>
            <person name="Chen X."/>
        </authorList>
    </citation>
    <scope>NUCLEOTIDE SEQUENCE [LARGE SCALE GENOMIC DNA]</scope>
    <source>
        <strain evidence="3">cv. Fuhuasheng</strain>
        <tissue evidence="2">Leaves</tissue>
    </source>
</reference>
<gene>
    <name evidence="2" type="ORF">Ahy_A07g033571</name>
</gene>
<dbReference type="Proteomes" id="UP000289738">
    <property type="component" value="Chromosome A07"/>
</dbReference>
<organism evidence="2 3">
    <name type="scientific">Arachis hypogaea</name>
    <name type="common">Peanut</name>
    <dbReference type="NCBI Taxonomy" id="3818"/>
    <lineage>
        <taxon>Eukaryota</taxon>
        <taxon>Viridiplantae</taxon>
        <taxon>Streptophyta</taxon>
        <taxon>Embryophyta</taxon>
        <taxon>Tracheophyta</taxon>
        <taxon>Spermatophyta</taxon>
        <taxon>Magnoliopsida</taxon>
        <taxon>eudicotyledons</taxon>
        <taxon>Gunneridae</taxon>
        <taxon>Pentapetalae</taxon>
        <taxon>rosids</taxon>
        <taxon>fabids</taxon>
        <taxon>Fabales</taxon>
        <taxon>Fabaceae</taxon>
        <taxon>Papilionoideae</taxon>
        <taxon>50 kb inversion clade</taxon>
        <taxon>dalbergioids sensu lato</taxon>
        <taxon>Dalbergieae</taxon>
        <taxon>Pterocarpus clade</taxon>
        <taxon>Arachis</taxon>
    </lineage>
</organism>
<protein>
    <recommendedName>
        <fullName evidence="1">Retrotransposon gag domain-containing protein</fullName>
    </recommendedName>
</protein>
<dbReference type="EMBL" id="SDMP01000007">
    <property type="protein sequence ID" value="RYR47629.1"/>
    <property type="molecule type" value="Genomic_DNA"/>
</dbReference>
<proteinExistence type="predicted"/>
<evidence type="ECO:0000259" key="1">
    <source>
        <dbReference type="Pfam" id="PF03732"/>
    </source>
</evidence>
<dbReference type="AlphaFoldDB" id="A0A445C9Q2"/>
<keyword evidence="3" id="KW-1185">Reference proteome</keyword>
<dbReference type="PANTHER" id="PTHR33223">
    <property type="entry name" value="CCHC-TYPE DOMAIN-CONTAINING PROTEIN"/>
    <property type="match status" value="1"/>
</dbReference>
<evidence type="ECO:0000313" key="3">
    <source>
        <dbReference type="Proteomes" id="UP000289738"/>
    </source>
</evidence>
<dbReference type="Pfam" id="PF03732">
    <property type="entry name" value="Retrotrans_gag"/>
    <property type="match status" value="1"/>
</dbReference>
<dbReference type="InterPro" id="IPR005162">
    <property type="entry name" value="Retrotrans_gag_dom"/>
</dbReference>
<accession>A0A445C9Q2</accession>
<sequence length="381" mass="43996">MQATKASRGMKNPKIVTKFADENCESTTEHIARYMVKLEIFANDENLKMKFFPSSVTKNAFTCFSNLRPNSIVTWAQLESTFHSQSFRGKLNVTVTDLVALKRKDGESIDDFMIRLKNVRSRCCVSSRKSSSENSNYGFRDLIQEAIMEGRLKFDDRKKDMKVDSDPFDASTNFAEPFRGQYGLTFKEVIEVFIETVIHILEEERMDNQWCNGNLPIVKTRWTTFFTHIGFNKVSIRVLLDNVIGFGGLHIEYSYRVTHRKSSDSSYIEECGTNHSTGQVKIVCSLVLKIERSVNHPKMSSWCKMRKTKEFMYTLCSPSFAFYRFESLVPSEQIGSFEGDFVIVSEMFFAINKVCYENVSFNKQFFSFSIGKVKDVFLDLF</sequence>
<dbReference type="PANTHER" id="PTHR33223:SF10">
    <property type="entry name" value="AMINOTRANSFERASE-LIKE PLANT MOBILE DOMAIN-CONTAINING PROTEIN"/>
    <property type="match status" value="1"/>
</dbReference>
<evidence type="ECO:0000313" key="2">
    <source>
        <dbReference type="EMBL" id="RYR47629.1"/>
    </source>
</evidence>
<comment type="caution">
    <text evidence="2">The sequence shown here is derived from an EMBL/GenBank/DDBJ whole genome shotgun (WGS) entry which is preliminary data.</text>
</comment>
<feature type="domain" description="Retrotransposon gag" evidence="1">
    <location>
        <begin position="50"/>
        <end position="124"/>
    </location>
</feature>
<name>A0A445C9Q2_ARAHY</name>